<accession>A0A398B1A6</accession>
<dbReference type="EMBL" id="QWVS01000064">
    <property type="protein sequence ID" value="RID81596.1"/>
    <property type="molecule type" value="Genomic_DNA"/>
</dbReference>
<evidence type="ECO:0000259" key="4">
    <source>
        <dbReference type="Pfam" id="PF25984"/>
    </source>
</evidence>
<dbReference type="PANTHER" id="PTHR32347">
    <property type="entry name" value="EFFLUX SYSTEM COMPONENT YKNX-RELATED"/>
    <property type="match status" value="1"/>
</dbReference>
<reference evidence="5 6" key="1">
    <citation type="submission" date="2018-08" db="EMBL/GenBank/DDBJ databases">
        <title>Bacillus jemisoniae sp. nov., Bacillus chryseoplanitiae sp. nov., Bacillus resnikiae sp. nov., and Bacillus frankliniae sp. nov., isolated from Viking spacecraft and associated surfaces.</title>
        <authorList>
            <person name="Seuylemezian A."/>
            <person name="Vaishampayan P."/>
        </authorList>
    </citation>
    <scope>NUCLEOTIDE SEQUENCE [LARGE SCALE GENOMIC DNA]</scope>
    <source>
        <strain evidence="5 6">MA001</strain>
    </source>
</reference>
<dbReference type="PANTHER" id="PTHR32347:SF14">
    <property type="entry name" value="EFFLUX SYSTEM COMPONENT YKNX-RELATED"/>
    <property type="match status" value="1"/>
</dbReference>
<dbReference type="Pfam" id="PF25984">
    <property type="entry name" value="BSH_YknX"/>
    <property type="match status" value="1"/>
</dbReference>
<comment type="caution">
    <text evidence="5">The sequence shown here is derived from an EMBL/GenBank/DDBJ whole genome shotgun (WGS) entry which is preliminary data.</text>
</comment>
<comment type="subcellular location">
    <subcellularLocation>
        <location evidence="1">Cell envelope</location>
    </subcellularLocation>
</comment>
<dbReference type="GO" id="GO:0030313">
    <property type="term" value="C:cell envelope"/>
    <property type="evidence" value="ECO:0007669"/>
    <property type="project" value="UniProtKB-SubCell"/>
</dbReference>
<keyword evidence="2 3" id="KW-0175">Coiled coil</keyword>
<dbReference type="Proteomes" id="UP000266016">
    <property type="component" value="Unassembled WGS sequence"/>
</dbReference>
<evidence type="ECO:0000256" key="3">
    <source>
        <dbReference type="SAM" id="Coils"/>
    </source>
</evidence>
<evidence type="ECO:0000313" key="6">
    <source>
        <dbReference type="Proteomes" id="UP000266016"/>
    </source>
</evidence>
<protein>
    <submittedName>
        <fullName evidence="5">Efflux RND transporter periplasmic adaptor subunit</fullName>
    </submittedName>
</protein>
<feature type="domain" description="YknX-like barrel-sandwich hybrid" evidence="4">
    <location>
        <begin position="66"/>
        <end position="216"/>
    </location>
</feature>
<keyword evidence="6" id="KW-1185">Reference proteome</keyword>
<sequence length="418" mass="46354">MKRWKVLSAVVVSGVLVATNLYLITKEDSKVSRSIFVEYWTKVKAATVTETFETKGVTIPAEEYEVYFDESGKEFQRFLVKEGEEVTAGTPLFEYEVKDLEKNKGEVEREITEITGSITEIEAYIKKLTDYKAQVPNASTVSEIVQGGVGLDRNASSDLIISTLEQEIYKQELEKSKLEERKTRLDSQLAAMNELSGPLTIDAEVDGVVKRIDQSLNNPVVIIASTQQAVKGVLSESQLHKTTVGMPVKITSPRLEKGINGTVGSVENYPVSEPSLNQKSMFPFQVVIAEEEDEEGVLPPLAVGSKVDVTVVTNEAVDVPTIPEKTVYGKDNLYVFKLTNNGYVNKQYVTAGLRANQKLEIASGPAEGDVVLVTPRVIPKNHSTFITPIQVEKVNLDAYNTFTTREKWRHFLVGLLEK</sequence>
<dbReference type="RefSeq" id="WP_119118971.1">
    <property type="nucleotide sequence ID" value="NZ_QWVS01000064.1"/>
</dbReference>
<dbReference type="AlphaFoldDB" id="A0A398B1A6"/>
<evidence type="ECO:0000256" key="2">
    <source>
        <dbReference type="ARBA" id="ARBA00023054"/>
    </source>
</evidence>
<gene>
    <name evidence="5" type="ORF">D1953_20300</name>
</gene>
<organism evidence="5 6">
    <name type="scientific">Peribacillus asahii</name>
    <dbReference type="NCBI Taxonomy" id="228899"/>
    <lineage>
        <taxon>Bacteria</taxon>
        <taxon>Bacillati</taxon>
        <taxon>Bacillota</taxon>
        <taxon>Bacilli</taxon>
        <taxon>Bacillales</taxon>
        <taxon>Bacillaceae</taxon>
        <taxon>Peribacillus</taxon>
    </lineage>
</organism>
<dbReference type="InterPro" id="IPR050465">
    <property type="entry name" value="UPF0194_transport"/>
</dbReference>
<proteinExistence type="predicted"/>
<feature type="coiled-coil region" evidence="3">
    <location>
        <begin position="161"/>
        <end position="195"/>
    </location>
</feature>
<evidence type="ECO:0000313" key="5">
    <source>
        <dbReference type="EMBL" id="RID81596.1"/>
    </source>
</evidence>
<dbReference type="Gene3D" id="2.40.420.20">
    <property type="match status" value="1"/>
</dbReference>
<dbReference type="InterPro" id="IPR058639">
    <property type="entry name" value="BSH_YknX-like"/>
</dbReference>
<evidence type="ECO:0000256" key="1">
    <source>
        <dbReference type="ARBA" id="ARBA00004196"/>
    </source>
</evidence>
<name>A0A398B1A6_9BACI</name>